<dbReference type="AlphaFoldDB" id="A0A8H5I1L4"/>
<organism evidence="7 8">
    <name type="scientific">Collybiopsis confluens</name>
    <dbReference type="NCBI Taxonomy" id="2823264"/>
    <lineage>
        <taxon>Eukaryota</taxon>
        <taxon>Fungi</taxon>
        <taxon>Dikarya</taxon>
        <taxon>Basidiomycota</taxon>
        <taxon>Agaricomycotina</taxon>
        <taxon>Agaricomycetes</taxon>
        <taxon>Agaricomycetidae</taxon>
        <taxon>Agaricales</taxon>
        <taxon>Marasmiineae</taxon>
        <taxon>Omphalotaceae</taxon>
        <taxon>Collybiopsis</taxon>
    </lineage>
</organism>
<proteinExistence type="predicted"/>
<dbReference type="GO" id="GO:0016020">
    <property type="term" value="C:membrane"/>
    <property type="evidence" value="ECO:0007669"/>
    <property type="project" value="UniProtKB-SubCell"/>
</dbReference>
<keyword evidence="4 6" id="KW-0472">Membrane</keyword>
<protein>
    <recommendedName>
        <fullName evidence="9">REJ domain-containing protein</fullName>
    </recommendedName>
</protein>
<evidence type="ECO:0000256" key="4">
    <source>
        <dbReference type="ARBA" id="ARBA00023136"/>
    </source>
</evidence>
<sequence>MFAPRVDSGRWQARADSTSTTAASSSTASTNSPSTTASSSRSVSSSTSSSSASSSASSSLSSTSTSLSSSASASSTQSSSTTSSASSTSATTSATNTPQPSSGSKLNIGAIVGGAVAGIVVLILLSIIFTAFRRRRHNTRKRPRGSVFLGNVDQRFLEQKPRSNVSSVHSSVPLLSVVSQGDPDLRQEQPAHYTDTPVESRLPSPYSNHGHDAVPETSQSYYEEGESRSGHSAYLPSPYSQLGHGDVSEEAVAGLPQAGSITASHNPLAHFYAPVAVRREILQ</sequence>
<keyword evidence="8" id="KW-1185">Reference proteome</keyword>
<evidence type="ECO:0000256" key="3">
    <source>
        <dbReference type="ARBA" id="ARBA00022989"/>
    </source>
</evidence>
<evidence type="ECO:0000313" key="7">
    <source>
        <dbReference type="EMBL" id="KAF5393358.1"/>
    </source>
</evidence>
<evidence type="ECO:0000256" key="6">
    <source>
        <dbReference type="SAM" id="Phobius"/>
    </source>
</evidence>
<feature type="compositionally biased region" description="Low complexity" evidence="5">
    <location>
        <begin position="17"/>
        <end position="104"/>
    </location>
</feature>
<reference evidence="7 8" key="1">
    <citation type="journal article" date="2020" name="ISME J.">
        <title>Uncovering the hidden diversity of litter-decomposition mechanisms in mushroom-forming fungi.</title>
        <authorList>
            <person name="Floudas D."/>
            <person name="Bentzer J."/>
            <person name="Ahren D."/>
            <person name="Johansson T."/>
            <person name="Persson P."/>
            <person name="Tunlid A."/>
        </authorList>
    </citation>
    <scope>NUCLEOTIDE SEQUENCE [LARGE SCALE GENOMIC DNA]</scope>
    <source>
        <strain evidence="7 8">CBS 406.79</strain>
    </source>
</reference>
<evidence type="ECO:0000256" key="5">
    <source>
        <dbReference type="SAM" id="MobiDB-lite"/>
    </source>
</evidence>
<feature type="transmembrane region" description="Helical" evidence="6">
    <location>
        <begin position="108"/>
        <end position="132"/>
    </location>
</feature>
<dbReference type="PANTHER" id="PTHR15549:SF26">
    <property type="entry name" value="AXIAL BUDDING PATTERN PROTEIN 2-RELATED"/>
    <property type="match status" value="1"/>
</dbReference>
<dbReference type="Proteomes" id="UP000518752">
    <property type="component" value="Unassembled WGS sequence"/>
</dbReference>
<gene>
    <name evidence="7" type="ORF">D9757_000528</name>
</gene>
<evidence type="ECO:0008006" key="9">
    <source>
        <dbReference type="Google" id="ProtNLM"/>
    </source>
</evidence>
<evidence type="ECO:0000256" key="1">
    <source>
        <dbReference type="ARBA" id="ARBA00004167"/>
    </source>
</evidence>
<name>A0A8H5I1L4_9AGAR</name>
<dbReference type="GO" id="GO:0071944">
    <property type="term" value="C:cell periphery"/>
    <property type="evidence" value="ECO:0007669"/>
    <property type="project" value="UniProtKB-ARBA"/>
</dbReference>
<dbReference type="InterPro" id="IPR051694">
    <property type="entry name" value="Immunoregulatory_rcpt-like"/>
</dbReference>
<dbReference type="OrthoDB" id="3036679at2759"/>
<comment type="subcellular location">
    <subcellularLocation>
        <location evidence="1">Membrane</location>
        <topology evidence="1">Single-pass membrane protein</topology>
    </subcellularLocation>
</comment>
<dbReference type="EMBL" id="JAACJN010000002">
    <property type="protein sequence ID" value="KAF5393358.1"/>
    <property type="molecule type" value="Genomic_DNA"/>
</dbReference>
<feature type="region of interest" description="Disordered" evidence="5">
    <location>
        <begin position="1"/>
        <end position="104"/>
    </location>
</feature>
<keyword evidence="2 6" id="KW-0812">Transmembrane</keyword>
<accession>A0A8H5I1L4</accession>
<comment type="caution">
    <text evidence="7">The sequence shown here is derived from an EMBL/GenBank/DDBJ whole genome shotgun (WGS) entry which is preliminary data.</text>
</comment>
<feature type="region of interest" description="Disordered" evidence="5">
    <location>
        <begin position="180"/>
        <end position="242"/>
    </location>
</feature>
<evidence type="ECO:0000313" key="8">
    <source>
        <dbReference type="Proteomes" id="UP000518752"/>
    </source>
</evidence>
<dbReference type="PANTHER" id="PTHR15549">
    <property type="entry name" value="PAIRED IMMUNOGLOBULIN-LIKE TYPE 2 RECEPTOR"/>
    <property type="match status" value="1"/>
</dbReference>
<keyword evidence="3 6" id="KW-1133">Transmembrane helix</keyword>
<evidence type="ECO:0000256" key="2">
    <source>
        <dbReference type="ARBA" id="ARBA00022692"/>
    </source>
</evidence>